<dbReference type="InterPro" id="IPR013689">
    <property type="entry name" value="RNA_helicase_ATP-dep_HrpB_C"/>
</dbReference>
<proteinExistence type="predicted"/>
<dbReference type="PIRSF" id="PIRSF005496">
    <property type="entry name" value="ATP_hel_hrpB"/>
    <property type="match status" value="1"/>
</dbReference>
<protein>
    <submittedName>
        <fullName evidence="7">ATP-dependent helicase HrpB</fullName>
    </submittedName>
</protein>
<feature type="domain" description="Helicase ATP-binding" evidence="5">
    <location>
        <begin position="16"/>
        <end position="180"/>
    </location>
</feature>
<dbReference type="CDD" id="cd18791">
    <property type="entry name" value="SF2_C_RHA"/>
    <property type="match status" value="1"/>
</dbReference>
<organism evidence="7 8">
    <name type="scientific">Paenibacillus rhizosphaerae</name>
    <dbReference type="NCBI Taxonomy" id="297318"/>
    <lineage>
        <taxon>Bacteria</taxon>
        <taxon>Bacillati</taxon>
        <taxon>Bacillota</taxon>
        <taxon>Bacilli</taxon>
        <taxon>Bacillales</taxon>
        <taxon>Paenibacillaceae</taxon>
        <taxon>Paenibacillus</taxon>
    </lineage>
</organism>
<dbReference type="InterPro" id="IPR049614">
    <property type="entry name" value="HrpB_DEXH"/>
</dbReference>
<dbReference type="InterPro" id="IPR010225">
    <property type="entry name" value="HrpB"/>
</dbReference>
<dbReference type="SUPFAM" id="SSF52540">
    <property type="entry name" value="P-loop containing nucleoside triphosphate hydrolases"/>
    <property type="match status" value="1"/>
</dbReference>
<dbReference type="InterPro" id="IPR014001">
    <property type="entry name" value="Helicase_ATP-bd"/>
</dbReference>
<dbReference type="InterPro" id="IPR011545">
    <property type="entry name" value="DEAD/DEAH_box_helicase_dom"/>
</dbReference>
<dbReference type="Pfam" id="PF00271">
    <property type="entry name" value="Helicase_C"/>
    <property type="match status" value="1"/>
</dbReference>
<dbReference type="CDD" id="cd17990">
    <property type="entry name" value="DEXHc_HrpB"/>
    <property type="match status" value="1"/>
</dbReference>
<dbReference type="Gene3D" id="1.20.120.1080">
    <property type="match status" value="1"/>
</dbReference>
<dbReference type="Gene3D" id="3.40.50.300">
    <property type="entry name" value="P-loop containing nucleotide triphosphate hydrolases"/>
    <property type="match status" value="2"/>
</dbReference>
<dbReference type="Pfam" id="PF00270">
    <property type="entry name" value="DEAD"/>
    <property type="match status" value="1"/>
</dbReference>
<keyword evidence="1" id="KW-0547">Nucleotide-binding</keyword>
<dbReference type="SMART" id="SM00847">
    <property type="entry name" value="HA2"/>
    <property type="match status" value="1"/>
</dbReference>
<dbReference type="InterPro" id="IPR001650">
    <property type="entry name" value="Helicase_C-like"/>
</dbReference>
<dbReference type="Pfam" id="PF08482">
    <property type="entry name" value="HrpB_C"/>
    <property type="match status" value="1"/>
</dbReference>
<dbReference type="AlphaFoldDB" id="A0A1R1F2L2"/>
<evidence type="ECO:0000313" key="7">
    <source>
        <dbReference type="EMBL" id="OMF58349.1"/>
    </source>
</evidence>
<dbReference type="RefSeq" id="WP_076167852.1">
    <property type="nucleotide sequence ID" value="NZ_MRTP01000001.1"/>
</dbReference>
<keyword evidence="3 7" id="KW-0347">Helicase</keyword>
<name>A0A1R1F2L2_9BACL</name>
<feature type="domain" description="Helicase C-terminal" evidence="6">
    <location>
        <begin position="198"/>
        <end position="372"/>
    </location>
</feature>
<sequence>MTELELPVLQVMPELKEILNRRTSALLIAEPGAGKTTQTPLAFLHESWLDGQKIVMLEPRRLAARSAAAYMASQLGEKVGQTVGYRVRMDSKTSASTRIEVVTEGILTRMLQRDPELGGVGMIIFDEFHERNIHGDLGLALALESQAVLREDLRLLIMSATLEAEPVAALLGGAPVVHCAGRQYPVETVYAPPAAGTPLHQAVAAVVSRALSVHDGDMLVFLPGAREIGQVRRELEQRGLPAGCVIRPLHGQLPQQEQDEAVAPDRQGRRKIILSTSIAETSLTIQGVTIVVDAGLMRTQMFSPRTGMSGLATVKVSKASADQRRGRAGRTMRGTAYRLWSREEQDFLPERSTPEILQTDLAPLALELAAWGVKDPLSLQWLDPPPAAAYGQAVELLKRLGALDSGGGITGLGKKMSAAGMHPRLSRMVLLGAAQGHGLLAAILAALLQERDLFQGQSMDRDVDIRKRAEAVAAWMRGGRGTLSGLADEGRIRRIEQEIRGIRASMDLDADAAINEEYAGPLLSLAYPDRIGQNRGNGRFLLTSGRGVEIGQVQLLSRAPYIVAASVDDVKGAEGRVLLAAPLPEEELFALHQDGIIREGAIAWDRQIQGVKARQVTKLGAVILRESPDPAPPSEAVAEALLDGIAVEGLDILPWNKSSTQLRQRLQFMHLMHADWPDFSGETLSGTLREWLQPYLHGMKKKSDLQLLHMSAVLEQSLTWEQRKQLDEEAPTHITVPSGSRIPVDYSDPAKPVLAVKLQEMFGWHETPRIGKGKTPLTLHLLSPAQRPVQVTSDLASFWKQGYFDVKKDLKGRYPKHYWPDDPLEAVPTRRTRPQ</sequence>
<dbReference type="FunFam" id="3.40.50.300:FF:002125">
    <property type="entry name" value="ATP-dependent helicase HrpB"/>
    <property type="match status" value="1"/>
</dbReference>
<dbReference type="SMART" id="SM00487">
    <property type="entry name" value="DEXDc"/>
    <property type="match status" value="1"/>
</dbReference>
<dbReference type="PANTHER" id="PTHR43519">
    <property type="entry name" value="ATP-DEPENDENT RNA HELICASE HRPB"/>
    <property type="match status" value="1"/>
</dbReference>
<evidence type="ECO:0000256" key="3">
    <source>
        <dbReference type="ARBA" id="ARBA00022806"/>
    </source>
</evidence>
<dbReference type="SMART" id="SM00490">
    <property type="entry name" value="HELICc"/>
    <property type="match status" value="1"/>
</dbReference>
<dbReference type="PROSITE" id="PS51194">
    <property type="entry name" value="HELICASE_CTER"/>
    <property type="match status" value="1"/>
</dbReference>
<dbReference type="InterPro" id="IPR048333">
    <property type="entry name" value="HA2_WH"/>
</dbReference>
<dbReference type="GO" id="GO:0003676">
    <property type="term" value="F:nucleic acid binding"/>
    <property type="evidence" value="ECO:0007669"/>
    <property type="project" value="InterPro"/>
</dbReference>
<keyword evidence="2" id="KW-0378">Hydrolase</keyword>
<evidence type="ECO:0000313" key="8">
    <source>
        <dbReference type="Proteomes" id="UP000187172"/>
    </source>
</evidence>
<dbReference type="PROSITE" id="PS51192">
    <property type="entry name" value="HELICASE_ATP_BIND_1"/>
    <property type="match status" value="1"/>
</dbReference>
<evidence type="ECO:0000259" key="6">
    <source>
        <dbReference type="PROSITE" id="PS51194"/>
    </source>
</evidence>
<keyword evidence="8" id="KW-1185">Reference proteome</keyword>
<evidence type="ECO:0000256" key="1">
    <source>
        <dbReference type="ARBA" id="ARBA00022741"/>
    </source>
</evidence>
<dbReference type="InterPro" id="IPR027417">
    <property type="entry name" value="P-loop_NTPase"/>
</dbReference>
<dbReference type="PANTHER" id="PTHR43519:SF1">
    <property type="entry name" value="ATP-DEPENDENT RNA HELICASE HRPB"/>
    <property type="match status" value="1"/>
</dbReference>
<dbReference type="InterPro" id="IPR007502">
    <property type="entry name" value="Helicase-assoc_dom"/>
</dbReference>
<evidence type="ECO:0000259" key="5">
    <source>
        <dbReference type="PROSITE" id="PS51192"/>
    </source>
</evidence>
<dbReference type="NCBIfam" id="TIGR01970">
    <property type="entry name" value="DEAH_box_HrpB"/>
    <property type="match status" value="1"/>
</dbReference>
<evidence type="ECO:0000256" key="2">
    <source>
        <dbReference type="ARBA" id="ARBA00022801"/>
    </source>
</evidence>
<dbReference type="Pfam" id="PF04408">
    <property type="entry name" value="WHD_HA2"/>
    <property type="match status" value="1"/>
</dbReference>
<dbReference type="GO" id="GO:0005524">
    <property type="term" value="F:ATP binding"/>
    <property type="evidence" value="ECO:0007669"/>
    <property type="project" value="UniProtKB-KW"/>
</dbReference>
<dbReference type="STRING" id="297318.BK138_07425"/>
<accession>A0A1R1F2L2</accession>
<comment type="caution">
    <text evidence="7">The sequence shown here is derived from an EMBL/GenBank/DDBJ whole genome shotgun (WGS) entry which is preliminary data.</text>
</comment>
<dbReference type="GO" id="GO:0016787">
    <property type="term" value="F:hydrolase activity"/>
    <property type="evidence" value="ECO:0007669"/>
    <property type="project" value="UniProtKB-KW"/>
</dbReference>
<evidence type="ECO:0000256" key="4">
    <source>
        <dbReference type="ARBA" id="ARBA00022840"/>
    </source>
</evidence>
<dbReference type="GO" id="GO:0004386">
    <property type="term" value="F:helicase activity"/>
    <property type="evidence" value="ECO:0007669"/>
    <property type="project" value="UniProtKB-KW"/>
</dbReference>
<dbReference type="EMBL" id="MRTP01000001">
    <property type="protein sequence ID" value="OMF58349.1"/>
    <property type="molecule type" value="Genomic_DNA"/>
</dbReference>
<dbReference type="Proteomes" id="UP000187172">
    <property type="component" value="Unassembled WGS sequence"/>
</dbReference>
<reference evidence="7 8" key="1">
    <citation type="submission" date="2016-11" db="EMBL/GenBank/DDBJ databases">
        <title>Paenibacillus species isolates.</title>
        <authorList>
            <person name="Beno S.M."/>
        </authorList>
    </citation>
    <scope>NUCLEOTIDE SEQUENCE [LARGE SCALE GENOMIC DNA]</scope>
    <source>
        <strain evidence="7 8">FSL R5-0378</strain>
    </source>
</reference>
<gene>
    <name evidence="7" type="ORF">BK138_07425</name>
</gene>
<keyword evidence="4" id="KW-0067">ATP-binding</keyword>